<accession>A0A5M3WPG9</accession>
<dbReference type="RefSeq" id="WP_155355493.1">
    <property type="nucleotide sequence ID" value="NZ_BAAAHL010000027.1"/>
</dbReference>
<dbReference type="Proteomes" id="UP000331127">
    <property type="component" value="Unassembled WGS sequence"/>
</dbReference>
<evidence type="ECO:0008006" key="3">
    <source>
        <dbReference type="Google" id="ProtNLM"/>
    </source>
</evidence>
<dbReference type="EMBL" id="BLAE01000018">
    <property type="protein sequence ID" value="GES10012.1"/>
    <property type="molecule type" value="Genomic_DNA"/>
</dbReference>
<reference evidence="1 2" key="1">
    <citation type="submission" date="2019-10" db="EMBL/GenBank/DDBJ databases">
        <title>Whole genome shotgun sequence of Acrocarpospora macrocephala NBRC 16266.</title>
        <authorList>
            <person name="Ichikawa N."/>
            <person name="Kimura A."/>
            <person name="Kitahashi Y."/>
            <person name="Komaki H."/>
            <person name="Oguchi A."/>
        </authorList>
    </citation>
    <scope>NUCLEOTIDE SEQUENCE [LARGE SCALE GENOMIC DNA]</scope>
    <source>
        <strain evidence="1 2">NBRC 16266</strain>
    </source>
</reference>
<organism evidence="1 2">
    <name type="scientific">Acrocarpospora macrocephala</name>
    <dbReference type="NCBI Taxonomy" id="150177"/>
    <lineage>
        <taxon>Bacteria</taxon>
        <taxon>Bacillati</taxon>
        <taxon>Actinomycetota</taxon>
        <taxon>Actinomycetes</taxon>
        <taxon>Streptosporangiales</taxon>
        <taxon>Streptosporangiaceae</taxon>
        <taxon>Acrocarpospora</taxon>
    </lineage>
</organism>
<sequence length="418" mass="46571">MIAEDDSTAQNAPAWALRLRAQRRQRDWSQRDMVRVLVQAASDNLRQRLPERETILRRIKSYEAGQHQPKDPYRLLYCRAFQMSEAELFSEEADEPGISAAGDHDDEIAMMELARRAMASDVGEATLVHLEQAVDDLAMAYSRTPPQELAARTRRYLGYVARLIDAKKTLTEHRRLLIVGGWLSLLASTCNIDMRRFPVAEAQLDTAAHLSRQADCPEIQAWCLETRAWKSLTDKDFRRALELSQGAGEIAPRGGSAYIQATAQQARAWARLGVGTETRRALSRVEHMASGLPIPDQAEHHYRYDPAKSDAYTATTLAWVGDTAAEPYARSVLTRLEHPQDGPARPRRALAARLDLALALLATDQLDEAAAATTTAMTSGVMVPSHHWRVSEIITSVEARNAPEATELREIFQGLIAS</sequence>
<name>A0A5M3WPG9_9ACTN</name>
<evidence type="ECO:0000313" key="2">
    <source>
        <dbReference type="Proteomes" id="UP000331127"/>
    </source>
</evidence>
<comment type="caution">
    <text evidence="1">The sequence shown here is derived from an EMBL/GenBank/DDBJ whole genome shotgun (WGS) entry which is preliminary data.</text>
</comment>
<proteinExistence type="predicted"/>
<dbReference type="OrthoDB" id="3213425at2"/>
<evidence type="ECO:0000313" key="1">
    <source>
        <dbReference type="EMBL" id="GES10012.1"/>
    </source>
</evidence>
<gene>
    <name evidence="1" type="ORF">Amac_036090</name>
</gene>
<dbReference type="AlphaFoldDB" id="A0A5M3WPG9"/>
<keyword evidence="2" id="KW-1185">Reference proteome</keyword>
<protein>
    <recommendedName>
        <fullName evidence="3">HTH cro/C1-type domain-containing protein</fullName>
    </recommendedName>
</protein>